<sequence>MNRQSNRRTTDPGHFGLPITPDDGRPTLVILGYLSHRMTDVESGQSVGLLIGRSIRPPRSVESSGAGDCGRLEGVMVHQSSRLITVSSQSSRLITVSSHCGPYLSYQRTDVQKEQSLSWLDGRPRYG</sequence>
<dbReference type="EMBL" id="MTYJ01000229">
    <property type="protein sequence ID" value="OWA51485.1"/>
    <property type="molecule type" value="Genomic_DNA"/>
</dbReference>
<gene>
    <name evidence="2" type="ORF">BV898_15966</name>
</gene>
<dbReference type="Proteomes" id="UP000192578">
    <property type="component" value="Unassembled WGS sequence"/>
</dbReference>
<organism evidence="2 3">
    <name type="scientific">Hypsibius exemplaris</name>
    <name type="common">Freshwater tardigrade</name>
    <dbReference type="NCBI Taxonomy" id="2072580"/>
    <lineage>
        <taxon>Eukaryota</taxon>
        <taxon>Metazoa</taxon>
        <taxon>Ecdysozoa</taxon>
        <taxon>Tardigrada</taxon>
        <taxon>Eutardigrada</taxon>
        <taxon>Parachela</taxon>
        <taxon>Hypsibioidea</taxon>
        <taxon>Hypsibiidae</taxon>
        <taxon>Hypsibius</taxon>
    </lineage>
</organism>
<dbReference type="AlphaFoldDB" id="A0A9X6RL22"/>
<evidence type="ECO:0000313" key="3">
    <source>
        <dbReference type="Proteomes" id="UP000192578"/>
    </source>
</evidence>
<keyword evidence="3" id="KW-1185">Reference proteome</keyword>
<evidence type="ECO:0000256" key="1">
    <source>
        <dbReference type="SAM" id="MobiDB-lite"/>
    </source>
</evidence>
<proteinExistence type="predicted"/>
<reference evidence="3" key="1">
    <citation type="submission" date="2017-01" db="EMBL/GenBank/DDBJ databases">
        <title>Comparative genomics of anhydrobiosis in the tardigrade Hypsibius dujardini.</title>
        <authorList>
            <person name="Yoshida Y."/>
            <person name="Koutsovoulos G."/>
            <person name="Laetsch D."/>
            <person name="Stevens L."/>
            <person name="Kumar S."/>
            <person name="Horikawa D."/>
            <person name="Ishino K."/>
            <person name="Komine S."/>
            <person name="Tomita M."/>
            <person name="Blaxter M."/>
            <person name="Arakawa K."/>
        </authorList>
    </citation>
    <scope>NUCLEOTIDE SEQUENCE [LARGE SCALE GENOMIC DNA]</scope>
    <source>
        <strain evidence="3">Z151</strain>
    </source>
</reference>
<accession>A0A9X6RL22</accession>
<comment type="caution">
    <text evidence="2">The sequence shown here is derived from an EMBL/GenBank/DDBJ whole genome shotgun (WGS) entry which is preliminary data.</text>
</comment>
<feature type="region of interest" description="Disordered" evidence="1">
    <location>
        <begin position="1"/>
        <end position="21"/>
    </location>
</feature>
<name>A0A9X6RL22_HYPEX</name>
<evidence type="ECO:0000313" key="2">
    <source>
        <dbReference type="EMBL" id="OWA51485.1"/>
    </source>
</evidence>
<protein>
    <submittedName>
        <fullName evidence="2">Uncharacterized protein</fullName>
    </submittedName>
</protein>